<dbReference type="SMART" id="SM00867">
    <property type="entry name" value="YceI"/>
    <property type="match status" value="1"/>
</dbReference>
<dbReference type="PANTHER" id="PTHR34406">
    <property type="entry name" value="PROTEIN YCEI"/>
    <property type="match status" value="1"/>
</dbReference>
<sequence length="215" mass="23509">MVYAVRMKIKILHIFLLSLIVLVACAKAPVFAPAALPPGQWQLDPDHASIVFTLSHGKGLSQFTGRFDSFDASLLFDVNNPQASKLLVQIDANSINTGVAALDKKLIAHRRVLAAKTNPVISFESTKISEVNQRQAKVTGLLSLRGQSRSIVMQTKWNGSAFDPLRRSQVLGFSATTSFDRRDFGADAWKNFGVGNIISVTIEAEFIKAPIISEK</sequence>
<accession>A0A3B0RVR2</accession>
<name>A0A3B0RVR2_9ZZZZ</name>
<dbReference type="SUPFAM" id="SSF101874">
    <property type="entry name" value="YceI-like"/>
    <property type="match status" value="1"/>
</dbReference>
<reference evidence="2" key="1">
    <citation type="submission" date="2018-06" db="EMBL/GenBank/DDBJ databases">
        <authorList>
            <person name="Zhirakovskaya E."/>
        </authorList>
    </citation>
    <scope>NUCLEOTIDE SEQUENCE</scope>
</reference>
<evidence type="ECO:0000313" key="2">
    <source>
        <dbReference type="EMBL" id="VAV88583.1"/>
    </source>
</evidence>
<gene>
    <name evidence="2" type="ORF">MNBD_ALPHA06-1047</name>
</gene>
<dbReference type="PANTHER" id="PTHR34406:SF1">
    <property type="entry name" value="PROTEIN YCEI"/>
    <property type="match status" value="1"/>
</dbReference>
<dbReference type="Pfam" id="PF04264">
    <property type="entry name" value="YceI"/>
    <property type="match status" value="1"/>
</dbReference>
<dbReference type="EMBL" id="UOEE01000070">
    <property type="protein sequence ID" value="VAV88583.1"/>
    <property type="molecule type" value="Genomic_DNA"/>
</dbReference>
<organism evidence="2">
    <name type="scientific">hydrothermal vent metagenome</name>
    <dbReference type="NCBI Taxonomy" id="652676"/>
    <lineage>
        <taxon>unclassified sequences</taxon>
        <taxon>metagenomes</taxon>
        <taxon>ecological metagenomes</taxon>
    </lineage>
</organism>
<dbReference type="InterPro" id="IPR007372">
    <property type="entry name" value="Lipid/polyisoprenoid-bd_YceI"/>
</dbReference>
<dbReference type="PROSITE" id="PS51257">
    <property type="entry name" value="PROKAR_LIPOPROTEIN"/>
    <property type="match status" value="1"/>
</dbReference>
<evidence type="ECO:0000259" key="1">
    <source>
        <dbReference type="SMART" id="SM00867"/>
    </source>
</evidence>
<dbReference type="Gene3D" id="2.40.128.110">
    <property type="entry name" value="Lipid/polyisoprenoid-binding, YceI-like"/>
    <property type="match status" value="1"/>
</dbReference>
<proteinExistence type="predicted"/>
<protein>
    <recommendedName>
        <fullName evidence="1">Lipid/polyisoprenoid-binding YceI-like domain-containing protein</fullName>
    </recommendedName>
</protein>
<feature type="domain" description="Lipid/polyisoprenoid-binding YceI-like" evidence="1">
    <location>
        <begin position="40"/>
        <end position="207"/>
    </location>
</feature>
<dbReference type="AlphaFoldDB" id="A0A3B0RVR2"/>
<dbReference type="InterPro" id="IPR036761">
    <property type="entry name" value="TTHA0802/YceI-like_sf"/>
</dbReference>